<dbReference type="EMBL" id="CP002085">
    <property type="protein sequence ID" value="ADK83524.1"/>
    <property type="molecule type" value="Genomic_DNA"/>
</dbReference>
<gene>
    <name evidence="1" type="ordered locus">Deba_0145</name>
</gene>
<dbReference type="HOGENOM" id="CLU_1861946_0_0_7"/>
<name>E1QDK5_DESB2</name>
<dbReference type="KEGG" id="dbr:Deba_0145"/>
<dbReference type="Proteomes" id="UP000009047">
    <property type="component" value="Chromosome"/>
</dbReference>
<dbReference type="AlphaFoldDB" id="E1QDK5"/>
<proteinExistence type="predicted"/>
<dbReference type="OrthoDB" id="7585945at2"/>
<reference evidence="1 2" key="1">
    <citation type="journal article" date="2010" name="Stand. Genomic Sci.">
        <title>Complete genome sequence of Desulfarculus baarsii type strain (2st14).</title>
        <authorList>
            <person name="Sun H."/>
            <person name="Spring S."/>
            <person name="Lapidus A."/>
            <person name="Davenport K."/>
            <person name="Del Rio T.G."/>
            <person name="Tice H."/>
            <person name="Nolan M."/>
            <person name="Copeland A."/>
            <person name="Cheng J.F."/>
            <person name="Lucas S."/>
            <person name="Tapia R."/>
            <person name="Goodwin L."/>
            <person name="Pitluck S."/>
            <person name="Ivanova N."/>
            <person name="Pagani I."/>
            <person name="Mavromatis K."/>
            <person name="Ovchinnikova G."/>
            <person name="Pati A."/>
            <person name="Chen A."/>
            <person name="Palaniappan K."/>
            <person name="Hauser L."/>
            <person name="Chang Y.J."/>
            <person name="Jeffries C.D."/>
            <person name="Detter J.C."/>
            <person name="Han C."/>
            <person name="Rohde M."/>
            <person name="Brambilla E."/>
            <person name="Goker M."/>
            <person name="Woyke T."/>
            <person name="Bristow J."/>
            <person name="Eisen J.A."/>
            <person name="Markowitz V."/>
            <person name="Hugenholtz P."/>
            <person name="Kyrpides N.C."/>
            <person name="Klenk H.P."/>
            <person name="Land M."/>
        </authorList>
    </citation>
    <scope>NUCLEOTIDE SEQUENCE [LARGE SCALE GENOMIC DNA]</scope>
    <source>
        <strain evidence="2">ATCC 33931 / DSM 2075 / LMG 7858 / VKM B-1802 / 2st14</strain>
    </source>
</reference>
<protein>
    <submittedName>
        <fullName evidence="1">Uncharacterized protein</fullName>
    </submittedName>
</protein>
<evidence type="ECO:0000313" key="2">
    <source>
        <dbReference type="Proteomes" id="UP000009047"/>
    </source>
</evidence>
<evidence type="ECO:0000313" key="1">
    <source>
        <dbReference type="EMBL" id="ADK83524.1"/>
    </source>
</evidence>
<dbReference type="STRING" id="644282.Deba_0145"/>
<organism evidence="1 2">
    <name type="scientific">Desulfarculus baarsii (strain ATCC 33931 / DSM 2075 / LMG 7858 / VKM B-1802 / 2st14)</name>
    <dbReference type="NCBI Taxonomy" id="644282"/>
    <lineage>
        <taxon>Bacteria</taxon>
        <taxon>Pseudomonadati</taxon>
        <taxon>Thermodesulfobacteriota</taxon>
        <taxon>Desulfarculia</taxon>
        <taxon>Desulfarculales</taxon>
        <taxon>Desulfarculaceae</taxon>
        <taxon>Desulfarculus</taxon>
    </lineage>
</organism>
<accession>E1QDK5</accession>
<sequence length="137" mass="14869">MLCRGPSLAAGRRARHHWPMSADDRHIALVSPDERWPLAIDGATFFYRRLSLAALAAIERQQALIVRDQDGRPRQVIPPAALETAICRHALLDWRGVVDAAGRPAACAPGLVDLLPAGARARLAAAAMDIRIPRSQS</sequence>
<dbReference type="RefSeq" id="WP_013256980.1">
    <property type="nucleotide sequence ID" value="NC_014365.1"/>
</dbReference>
<keyword evidence="2" id="KW-1185">Reference proteome</keyword>